<dbReference type="AlphaFoldDB" id="A0A6I1WS41"/>
<keyword evidence="1" id="KW-0732">Signal</keyword>
<dbReference type="EMBL" id="WIVV01000075">
    <property type="protein sequence ID" value="MQU43996.1"/>
    <property type="molecule type" value="Genomic_DNA"/>
</dbReference>
<evidence type="ECO:0000313" key="2">
    <source>
        <dbReference type="EMBL" id="MQU43996.1"/>
    </source>
</evidence>
<dbReference type="RefSeq" id="WP_153356729.1">
    <property type="nucleotide sequence ID" value="NZ_JBQQKA010000171.1"/>
</dbReference>
<proteinExistence type="predicted"/>
<feature type="signal peptide" evidence="1">
    <location>
        <begin position="1"/>
        <end position="18"/>
    </location>
</feature>
<evidence type="ECO:0000256" key="1">
    <source>
        <dbReference type="SAM" id="SignalP"/>
    </source>
</evidence>
<dbReference type="Proteomes" id="UP000466863">
    <property type="component" value="Unassembled WGS sequence"/>
</dbReference>
<name>A0A6I1WS41_9PSED</name>
<feature type="chain" id="PRO_5026317261" evidence="1">
    <location>
        <begin position="19"/>
        <end position="177"/>
    </location>
</feature>
<gene>
    <name evidence="2" type="ORF">GHO28_16015</name>
</gene>
<comment type="caution">
    <text evidence="2">The sequence shown here is derived from an EMBL/GenBank/DDBJ whole genome shotgun (WGS) entry which is preliminary data.</text>
</comment>
<sequence>MRRLIVAAGVLLAGQVNAACQDRYYYYRPTLTVTSVKSWQVYDDKAFLNSREHSDIERMVKECGAPAVGGKYNIQAILNIVVPANFYQLKKPLFNYPNIRLPNGVNGGQGVYLDIRQRPGFSSIQAQHSGEVRKDGRVGLVQVYLVRDGLDDLKNPEWFYKNHSYLTGKGYSYTTFK</sequence>
<organism evidence="2 3">
    <name type="scientific">Pseudomonas helleri</name>
    <dbReference type="NCBI Taxonomy" id="1608996"/>
    <lineage>
        <taxon>Bacteria</taxon>
        <taxon>Pseudomonadati</taxon>
        <taxon>Pseudomonadota</taxon>
        <taxon>Gammaproteobacteria</taxon>
        <taxon>Pseudomonadales</taxon>
        <taxon>Pseudomonadaceae</taxon>
        <taxon>Pseudomonas</taxon>
    </lineage>
</organism>
<evidence type="ECO:0000313" key="3">
    <source>
        <dbReference type="Proteomes" id="UP000466863"/>
    </source>
</evidence>
<accession>A0A6I1WS41</accession>
<reference evidence="2 3" key="1">
    <citation type="submission" date="2019-10" db="EMBL/GenBank/DDBJ databases">
        <title>Evaluation of single-gene subtyping targets for Pseudomonas.</title>
        <authorList>
            <person name="Reichler S.J."/>
            <person name="Orsi R.H."/>
            <person name="Wiedmann M."/>
            <person name="Martin N.H."/>
            <person name="Murphy S.I."/>
        </authorList>
    </citation>
    <scope>NUCLEOTIDE SEQUENCE [LARGE SCALE GENOMIC DNA]</scope>
    <source>
        <strain evidence="2 3">FSL R10-1876</strain>
    </source>
</reference>
<protein>
    <submittedName>
        <fullName evidence="2">Uncharacterized protein</fullName>
    </submittedName>
</protein>